<dbReference type="HOGENOM" id="CLU_079283_5_1_7"/>
<sequence>MMSQYDTNFLNHHSLKYIEMALRTDRIERVANPDGYGKRTGDCGDTVEFFLICKNDIIESVSFYIQGCINTAACCNTVAKFVQGKTIESAWQISPEQVDNFLETLPEDHFHCAELAVGALYLALADLKKDKT</sequence>
<feature type="domain" description="NIF system FeS cluster assembly NifU N-terminal" evidence="1">
    <location>
        <begin position="42"/>
        <end position="129"/>
    </location>
</feature>
<dbReference type="Pfam" id="PF01592">
    <property type="entry name" value="NifU_N"/>
    <property type="match status" value="1"/>
</dbReference>
<protein>
    <submittedName>
        <fullName evidence="2">Iron-sulfur cluster assembly protein, NifU-like</fullName>
    </submittedName>
</protein>
<dbReference type="InterPro" id="IPR002871">
    <property type="entry name" value="NIF_FeS_clus_asmbl_NifU_N"/>
</dbReference>
<dbReference type="SUPFAM" id="SSF82649">
    <property type="entry name" value="SufE/NifU"/>
    <property type="match status" value="1"/>
</dbReference>
<evidence type="ECO:0000259" key="1">
    <source>
        <dbReference type="Pfam" id="PF01592"/>
    </source>
</evidence>
<dbReference type="EMBL" id="FO203503">
    <property type="protein sequence ID" value="CCK79880.1"/>
    <property type="molecule type" value="Genomic_DNA"/>
</dbReference>
<proteinExistence type="predicted"/>
<evidence type="ECO:0000313" key="2">
    <source>
        <dbReference type="EMBL" id="CCK79880.1"/>
    </source>
</evidence>
<dbReference type="OrthoDB" id="5420473at2"/>
<dbReference type="RefSeq" id="WP_014957221.1">
    <property type="nucleotide sequence ID" value="NC_018645.1"/>
</dbReference>
<evidence type="ECO:0000313" key="3">
    <source>
        <dbReference type="Proteomes" id="UP000007347"/>
    </source>
</evidence>
<keyword evidence="3" id="KW-1185">Reference proteome</keyword>
<dbReference type="Proteomes" id="UP000007347">
    <property type="component" value="Chromosome"/>
</dbReference>
<reference evidence="2 3" key="1">
    <citation type="journal article" date="2013" name="Environ. Microbiol.">
        <title>Complete genome, catabolic sub-proteomes and key-metabolites of Desulfobacula toluolica Tol2, a marine, aromatic compound-degrading, sulfate-reducing bacterium.</title>
        <authorList>
            <person name="Wohlbrand L."/>
            <person name="Jacob J.H."/>
            <person name="Kube M."/>
            <person name="Mussmann M."/>
            <person name="Jarling R."/>
            <person name="Beck A."/>
            <person name="Amann R."/>
            <person name="Wilkes H."/>
            <person name="Reinhardt R."/>
            <person name="Rabus R."/>
        </authorList>
    </citation>
    <scope>NUCLEOTIDE SEQUENCE [LARGE SCALE GENOMIC DNA]</scope>
    <source>
        <strain evidence="3">DSM 7467 / Tol2</strain>
    </source>
</reference>
<dbReference type="CDD" id="cd06664">
    <property type="entry name" value="IscU_like"/>
    <property type="match status" value="1"/>
</dbReference>
<dbReference type="Gene3D" id="3.90.1010.10">
    <property type="match status" value="1"/>
</dbReference>
<accession>K0NG07</accession>
<dbReference type="STRING" id="651182.TOL2_C17190"/>
<dbReference type="KEGG" id="dto:TOL2_C17190"/>
<gene>
    <name evidence="2" type="ordered locus">TOL2_C17190</name>
</gene>
<dbReference type="GO" id="GO:0016226">
    <property type="term" value="P:iron-sulfur cluster assembly"/>
    <property type="evidence" value="ECO:0007669"/>
    <property type="project" value="InterPro"/>
</dbReference>
<name>K0NG07_DESTT</name>
<dbReference type="GO" id="GO:0051536">
    <property type="term" value="F:iron-sulfur cluster binding"/>
    <property type="evidence" value="ECO:0007669"/>
    <property type="project" value="InterPro"/>
</dbReference>
<dbReference type="AlphaFoldDB" id="K0NG07"/>
<organism evidence="2 3">
    <name type="scientific">Desulfobacula toluolica (strain DSM 7467 / Tol2)</name>
    <dbReference type="NCBI Taxonomy" id="651182"/>
    <lineage>
        <taxon>Bacteria</taxon>
        <taxon>Pseudomonadati</taxon>
        <taxon>Thermodesulfobacteriota</taxon>
        <taxon>Desulfobacteria</taxon>
        <taxon>Desulfobacterales</taxon>
        <taxon>Desulfobacteraceae</taxon>
        <taxon>Desulfobacula</taxon>
    </lineage>
</organism>
<dbReference type="GO" id="GO:0005506">
    <property type="term" value="F:iron ion binding"/>
    <property type="evidence" value="ECO:0007669"/>
    <property type="project" value="InterPro"/>
</dbReference>